<evidence type="ECO:0000313" key="1">
    <source>
        <dbReference type="EMBL" id="AAD12414.1"/>
    </source>
</evidence>
<reference evidence="1" key="1">
    <citation type="thesis" date="1992" institute="Microbiology and Immunology" country="University of North Carolina Medical School">
        <title>Characterization and analysis of the Mycoplasma genitalium genome.</title>
        <authorList>
            <person name="Peterson S.N."/>
        </authorList>
    </citation>
    <scope>NUCLEOTIDE SEQUENCE</scope>
</reference>
<sequence length="62" mass="7318">KETTIRDMAANNKKYFLESFSPLGYVKNNFQGITFCKLEFGWWWEGFGSVKQDCSELLVTWK</sequence>
<name>Q49267_MYCGT</name>
<dbReference type="EMBL" id="U02137">
    <property type="protein sequence ID" value="AAD12414.1"/>
    <property type="molecule type" value="Genomic_DNA"/>
</dbReference>
<accession>Q49267</accession>
<feature type="non-terminal residue" evidence="1">
    <location>
        <position position="1"/>
    </location>
</feature>
<dbReference type="AlphaFoldDB" id="Q49267"/>
<feature type="non-terminal residue" evidence="1">
    <location>
        <position position="62"/>
    </location>
</feature>
<protein>
    <submittedName>
        <fullName evidence="1">Uncharacterized protein</fullName>
    </submittedName>
</protein>
<reference evidence="1" key="2">
    <citation type="journal article" date="1993" name="J. Bacteriol.">
        <title>A survey of the Mycoplasma genitalium genome by using random sequencing.</title>
        <authorList>
            <person name="Peterson S.N."/>
            <person name="Hu P.-C."/>
            <person name="Bott K.F."/>
            <person name="Hutchison C.A. III"/>
        </authorList>
    </citation>
    <scope>NUCLEOTIDE SEQUENCE</scope>
</reference>
<organism evidence="1">
    <name type="scientific">Mycoplasmoides genitalium</name>
    <name type="common">Mycoplasma genitalium</name>
    <dbReference type="NCBI Taxonomy" id="2097"/>
    <lineage>
        <taxon>Bacteria</taxon>
        <taxon>Bacillati</taxon>
        <taxon>Mycoplasmatota</taxon>
        <taxon>Mycoplasmoidales</taxon>
        <taxon>Mycoplasmoidaceae</taxon>
        <taxon>Mycoplasmoides</taxon>
    </lineage>
</organism>
<proteinExistence type="predicted"/>